<dbReference type="GO" id="GO:0016788">
    <property type="term" value="F:hydrolase activity, acting on ester bonds"/>
    <property type="evidence" value="ECO:0007669"/>
    <property type="project" value="InterPro"/>
</dbReference>
<dbReference type="STRING" id="1231657.A0A1Y1ZW18"/>
<dbReference type="SUPFAM" id="SSF52266">
    <property type="entry name" value="SGNH hydrolase"/>
    <property type="match status" value="1"/>
</dbReference>
<proteinExistence type="predicted"/>
<sequence>MQAIIAFLSVSSSVASAIPTRAPPKLSARAAFEWTALGDSYASGIGSGVPDEPKKCFRYSEAYPRVIQDTDSIIPDHGSRVLNNIVSSGASVGDIRAHQFADEDTTDTMYGSRPKFGNPNIATLSLGGNDIGLQYLIDSCIYNFYPTVYSCDEARKDASAVVADPMLVDGISS</sequence>
<comment type="caution">
    <text evidence="2">The sequence shown here is derived from an EMBL/GenBank/DDBJ whole genome shotgun (WGS) entry which is preliminary data.</text>
</comment>
<feature type="signal peptide" evidence="1">
    <location>
        <begin position="1"/>
        <end position="17"/>
    </location>
</feature>
<dbReference type="PANTHER" id="PTHR37981">
    <property type="entry name" value="LIPASE 2"/>
    <property type="match status" value="1"/>
</dbReference>
<dbReference type="OrthoDB" id="21678at2759"/>
<evidence type="ECO:0000313" key="2">
    <source>
        <dbReference type="EMBL" id="ORY14431.1"/>
    </source>
</evidence>
<keyword evidence="1" id="KW-0732">Signal</keyword>
<dbReference type="PANTHER" id="PTHR37981:SF1">
    <property type="entry name" value="SGNH HYDROLASE-TYPE ESTERASE DOMAIN-CONTAINING PROTEIN"/>
    <property type="match status" value="1"/>
</dbReference>
<evidence type="ECO:0000313" key="3">
    <source>
        <dbReference type="Proteomes" id="UP000193144"/>
    </source>
</evidence>
<feature type="chain" id="PRO_5013345042" description="SGNH hydrolase-type esterase domain-containing protein" evidence="1">
    <location>
        <begin position="18"/>
        <end position="173"/>
    </location>
</feature>
<gene>
    <name evidence="2" type="ORF">BCR34DRAFT_585827</name>
</gene>
<dbReference type="Gene3D" id="3.40.50.1110">
    <property type="entry name" value="SGNH hydrolase"/>
    <property type="match status" value="1"/>
</dbReference>
<dbReference type="GO" id="GO:0006629">
    <property type="term" value="P:lipid metabolic process"/>
    <property type="evidence" value="ECO:0007669"/>
    <property type="project" value="TreeGrafter"/>
</dbReference>
<accession>A0A1Y1ZW18</accession>
<evidence type="ECO:0008006" key="4">
    <source>
        <dbReference type="Google" id="ProtNLM"/>
    </source>
</evidence>
<dbReference type="InterPro" id="IPR037460">
    <property type="entry name" value="SEST-like"/>
</dbReference>
<dbReference type="InterPro" id="IPR036514">
    <property type="entry name" value="SGNH_hydro_sf"/>
</dbReference>
<name>A0A1Y1ZW18_9PLEO</name>
<protein>
    <recommendedName>
        <fullName evidence="4">SGNH hydrolase-type esterase domain-containing protein</fullName>
    </recommendedName>
</protein>
<dbReference type="AlphaFoldDB" id="A0A1Y1ZW18"/>
<keyword evidence="3" id="KW-1185">Reference proteome</keyword>
<organism evidence="2 3">
    <name type="scientific">Clohesyomyces aquaticus</name>
    <dbReference type="NCBI Taxonomy" id="1231657"/>
    <lineage>
        <taxon>Eukaryota</taxon>
        <taxon>Fungi</taxon>
        <taxon>Dikarya</taxon>
        <taxon>Ascomycota</taxon>
        <taxon>Pezizomycotina</taxon>
        <taxon>Dothideomycetes</taxon>
        <taxon>Pleosporomycetidae</taxon>
        <taxon>Pleosporales</taxon>
        <taxon>Lindgomycetaceae</taxon>
        <taxon>Clohesyomyces</taxon>
    </lineage>
</organism>
<evidence type="ECO:0000256" key="1">
    <source>
        <dbReference type="SAM" id="SignalP"/>
    </source>
</evidence>
<reference evidence="2 3" key="1">
    <citation type="submission" date="2016-07" db="EMBL/GenBank/DDBJ databases">
        <title>Pervasive Adenine N6-methylation of Active Genes in Fungi.</title>
        <authorList>
            <consortium name="DOE Joint Genome Institute"/>
            <person name="Mondo S.J."/>
            <person name="Dannebaum R.O."/>
            <person name="Kuo R.C."/>
            <person name="Labutti K."/>
            <person name="Haridas S."/>
            <person name="Kuo A."/>
            <person name="Salamov A."/>
            <person name="Ahrendt S.R."/>
            <person name="Lipzen A."/>
            <person name="Sullivan W."/>
            <person name="Andreopoulos W.B."/>
            <person name="Clum A."/>
            <person name="Lindquist E."/>
            <person name="Daum C."/>
            <person name="Ramamoorthy G.K."/>
            <person name="Gryganskyi A."/>
            <person name="Culley D."/>
            <person name="Magnuson J.K."/>
            <person name="James T.Y."/>
            <person name="O'Malley M.A."/>
            <person name="Stajich J.E."/>
            <person name="Spatafora J.W."/>
            <person name="Visel A."/>
            <person name="Grigoriev I.V."/>
        </authorList>
    </citation>
    <scope>NUCLEOTIDE SEQUENCE [LARGE SCALE GENOMIC DNA]</scope>
    <source>
        <strain evidence="2 3">CBS 115471</strain>
    </source>
</reference>
<dbReference type="EMBL" id="MCFA01000033">
    <property type="protein sequence ID" value="ORY14431.1"/>
    <property type="molecule type" value="Genomic_DNA"/>
</dbReference>
<dbReference type="Proteomes" id="UP000193144">
    <property type="component" value="Unassembled WGS sequence"/>
</dbReference>